<reference evidence="3 4" key="1">
    <citation type="submission" date="2016-10" db="EMBL/GenBank/DDBJ databases">
        <authorList>
            <person name="de Groot N.N."/>
        </authorList>
    </citation>
    <scope>NUCLEOTIDE SEQUENCE [LARGE SCALE GENOMIC DNA]</scope>
    <source>
        <strain evidence="3 4">AA1</strain>
    </source>
</reference>
<sequence>MHPFMLASLSLHPAGGAELFSQSLKRGGDKIKMKQALSVMDPASGKRVRHEKVVLICHGLALSPGDEEIDKEFACLIMRTLIPDFSDGIDVEYIFAKSRDGDAAARKMMTLSKRRGLDAFILPDVQAMVMQVALGLAFPATKGREPVVVLVSQDETDDFRDRVRVDSVGEPAGAMDTQGETGDPVPDAEPAPPVREGQEQKRAEPPPAVERAEKVTASPRNTKRLAWKLMTIGLCALAGFLYYRLLMLLCGMAYSFFWEGALRGGVEKAGGHVGVLLMLVLVIAMVPSVREEWREVFGWICIAFAIPAFIGAISFYSPAELAGFQAIITVNARSVVLIAVGLLLILSGALFVRLKP</sequence>
<feature type="region of interest" description="Disordered" evidence="1">
    <location>
        <begin position="161"/>
        <end position="217"/>
    </location>
</feature>
<proteinExistence type="predicted"/>
<evidence type="ECO:0000313" key="3">
    <source>
        <dbReference type="EMBL" id="SCX79536.1"/>
    </source>
</evidence>
<protein>
    <submittedName>
        <fullName evidence="3">Uncharacterized protein</fullName>
    </submittedName>
</protein>
<gene>
    <name evidence="3" type="ORF">SAMN05216233_101342</name>
</gene>
<evidence type="ECO:0000256" key="2">
    <source>
        <dbReference type="SAM" id="Phobius"/>
    </source>
</evidence>
<dbReference type="Proteomes" id="UP000198870">
    <property type="component" value="Unassembled WGS sequence"/>
</dbReference>
<accession>A0A1G5ANS7</accession>
<keyword evidence="4" id="KW-1185">Reference proteome</keyword>
<feature type="compositionally biased region" description="Basic and acidic residues" evidence="1">
    <location>
        <begin position="196"/>
        <end position="214"/>
    </location>
</feature>
<keyword evidence="2" id="KW-0472">Membrane</keyword>
<feature type="transmembrane region" description="Helical" evidence="2">
    <location>
        <begin position="269"/>
        <end position="289"/>
    </location>
</feature>
<evidence type="ECO:0000313" key="4">
    <source>
        <dbReference type="Proteomes" id="UP000198870"/>
    </source>
</evidence>
<feature type="transmembrane region" description="Helical" evidence="2">
    <location>
        <begin position="229"/>
        <end position="257"/>
    </location>
</feature>
<feature type="transmembrane region" description="Helical" evidence="2">
    <location>
        <begin position="336"/>
        <end position="354"/>
    </location>
</feature>
<keyword evidence="2" id="KW-0812">Transmembrane</keyword>
<keyword evidence="2" id="KW-1133">Transmembrane helix</keyword>
<evidence type="ECO:0000256" key="1">
    <source>
        <dbReference type="SAM" id="MobiDB-lite"/>
    </source>
</evidence>
<dbReference type="EMBL" id="FMUX01000001">
    <property type="protein sequence ID" value="SCX79536.1"/>
    <property type="molecule type" value="Genomic_DNA"/>
</dbReference>
<dbReference type="AlphaFoldDB" id="A0A1G5ANS7"/>
<organism evidence="3 4">
    <name type="scientific">Desulfoluna spongiiphila</name>
    <dbReference type="NCBI Taxonomy" id="419481"/>
    <lineage>
        <taxon>Bacteria</taxon>
        <taxon>Pseudomonadati</taxon>
        <taxon>Thermodesulfobacteriota</taxon>
        <taxon>Desulfobacteria</taxon>
        <taxon>Desulfobacterales</taxon>
        <taxon>Desulfolunaceae</taxon>
        <taxon>Desulfoluna</taxon>
    </lineage>
</organism>
<feature type="transmembrane region" description="Helical" evidence="2">
    <location>
        <begin position="296"/>
        <end position="316"/>
    </location>
</feature>
<name>A0A1G5ANS7_9BACT</name>